<gene>
    <name evidence="1" type="ORF">MANES_04G145050v8</name>
</gene>
<proteinExistence type="predicted"/>
<keyword evidence="2" id="KW-1185">Reference proteome</keyword>
<protein>
    <submittedName>
        <fullName evidence="1">Uncharacterized protein</fullName>
    </submittedName>
</protein>
<sequence>MEQTSFFSDNEQSQEAEEEEERRYLPLYKAALRGDWITAKRIFDDDPAAVTAKISGIGEITLHVAISRGRSSLRFIQMLVELMPEHSLETTNIHGETPLHYAAIAGNIQAISLLVEKNPALLQIVNFDGLTPLHFAAQCCHKEAVSLLLSMTDLSALSGTNGVRLVNLLIIAESYDTAFDLLRRYPDLAIGRDDQRVTALETLARKPHAFPSGSKLGFCERLLYRFVSVDLHAVHRGGDLENRADVSEASQKESMKFGFLDNIRNTKLKHNQALELLSFLITEALNARPSETRMLLKNPLFTAATLGIYEVVVEIIKAYPESVWFVDNAYRRNIFHLAIIHRQKFIFSILKGPSPQNKHLVTSSTDHEGDNVLHLAARLGPLDEIPGAALQMHSDMQWFKEVETIVEPFYREMRNRNGMTPGEIFRQEHKNLAREAEQWMKTIASSCMVVPTLVVTVTFAAAFTVPGGNTQDTGIPIYLKETSFMIFAVSDALAFFSTSASLLMFICIFNLDYSEEITVRTLKLLILGFITLFFSIVTMFAAFGASLYIVLSHRVEWVAAPIGLLACVPVALFAYFQFPQWYSVAYSAFKPSIIAPQTEEIIF</sequence>
<name>A0ACB7HX13_MANES</name>
<evidence type="ECO:0000313" key="2">
    <source>
        <dbReference type="Proteomes" id="UP000091857"/>
    </source>
</evidence>
<dbReference type="EMBL" id="CM004390">
    <property type="protein sequence ID" value="KAG8656510.1"/>
    <property type="molecule type" value="Genomic_DNA"/>
</dbReference>
<accession>A0ACB7HX13</accession>
<dbReference type="Proteomes" id="UP000091857">
    <property type="component" value="Chromosome 4"/>
</dbReference>
<evidence type="ECO:0000313" key="1">
    <source>
        <dbReference type="EMBL" id="KAG8656510.1"/>
    </source>
</evidence>
<organism evidence="1 2">
    <name type="scientific">Manihot esculenta</name>
    <name type="common">Cassava</name>
    <name type="synonym">Jatropha manihot</name>
    <dbReference type="NCBI Taxonomy" id="3983"/>
    <lineage>
        <taxon>Eukaryota</taxon>
        <taxon>Viridiplantae</taxon>
        <taxon>Streptophyta</taxon>
        <taxon>Embryophyta</taxon>
        <taxon>Tracheophyta</taxon>
        <taxon>Spermatophyta</taxon>
        <taxon>Magnoliopsida</taxon>
        <taxon>eudicotyledons</taxon>
        <taxon>Gunneridae</taxon>
        <taxon>Pentapetalae</taxon>
        <taxon>rosids</taxon>
        <taxon>fabids</taxon>
        <taxon>Malpighiales</taxon>
        <taxon>Euphorbiaceae</taxon>
        <taxon>Crotonoideae</taxon>
        <taxon>Manihoteae</taxon>
        <taxon>Manihot</taxon>
    </lineage>
</organism>
<reference evidence="2" key="1">
    <citation type="journal article" date="2016" name="Nat. Biotechnol.">
        <title>Sequencing wild and cultivated cassava and related species reveals extensive interspecific hybridization and genetic diversity.</title>
        <authorList>
            <person name="Bredeson J.V."/>
            <person name="Lyons J.B."/>
            <person name="Prochnik S.E."/>
            <person name="Wu G.A."/>
            <person name="Ha C.M."/>
            <person name="Edsinger-Gonzales E."/>
            <person name="Grimwood J."/>
            <person name="Schmutz J."/>
            <person name="Rabbi I.Y."/>
            <person name="Egesi C."/>
            <person name="Nauluvula P."/>
            <person name="Lebot V."/>
            <person name="Ndunguru J."/>
            <person name="Mkamilo G."/>
            <person name="Bart R.S."/>
            <person name="Setter T.L."/>
            <person name="Gleadow R.M."/>
            <person name="Kulakow P."/>
            <person name="Ferguson M.E."/>
            <person name="Rounsley S."/>
            <person name="Rokhsar D.S."/>
        </authorList>
    </citation>
    <scope>NUCLEOTIDE SEQUENCE [LARGE SCALE GENOMIC DNA]</scope>
    <source>
        <strain evidence="2">cv. AM560-2</strain>
    </source>
</reference>
<comment type="caution">
    <text evidence="1">The sequence shown here is derived from an EMBL/GenBank/DDBJ whole genome shotgun (WGS) entry which is preliminary data.</text>
</comment>